<comment type="caution">
    <text evidence="2">The sequence shown here is derived from an EMBL/GenBank/DDBJ whole genome shotgun (WGS) entry which is preliminary data.</text>
</comment>
<keyword evidence="3" id="KW-1185">Reference proteome</keyword>
<evidence type="ECO:0000256" key="1">
    <source>
        <dbReference type="SAM" id="MobiDB-lite"/>
    </source>
</evidence>
<evidence type="ECO:0008006" key="4">
    <source>
        <dbReference type="Google" id="ProtNLM"/>
    </source>
</evidence>
<accession>A0A1Q6A5A0</accession>
<dbReference type="RefSeq" id="WP_074491992.1">
    <property type="nucleotide sequence ID" value="NZ_FPAM01000007.1"/>
</dbReference>
<feature type="region of interest" description="Disordered" evidence="1">
    <location>
        <begin position="144"/>
        <end position="165"/>
    </location>
</feature>
<dbReference type="AlphaFoldDB" id="A0A1Q6A5A0"/>
<name>A0A1Q6A5A0_9SPHI</name>
<dbReference type="EMBL" id="MPPL01000001">
    <property type="protein sequence ID" value="OKS89176.1"/>
    <property type="molecule type" value="Genomic_DNA"/>
</dbReference>
<evidence type="ECO:0000313" key="3">
    <source>
        <dbReference type="Proteomes" id="UP000186720"/>
    </source>
</evidence>
<dbReference type="OrthoDB" id="761796at2"/>
<organism evidence="2 3">
    <name type="scientific">Mucilaginibacter polytrichastri</name>
    <dbReference type="NCBI Taxonomy" id="1302689"/>
    <lineage>
        <taxon>Bacteria</taxon>
        <taxon>Pseudomonadati</taxon>
        <taxon>Bacteroidota</taxon>
        <taxon>Sphingobacteriia</taxon>
        <taxon>Sphingobacteriales</taxon>
        <taxon>Sphingobacteriaceae</taxon>
        <taxon>Mucilaginibacter</taxon>
    </lineage>
</organism>
<feature type="region of interest" description="Disordered" evidence="1">
    <location>
        <begin position="69"/>
        <end position="104"/>
    </location>
</feature>
<protein>
    <recommendedName>
        <fullName evidence="4">Secretion system C-terminal sorting domain-containing protein</fullName>
    </recommendedName>
</protein>
<evidence type="ECO:0000313" key="2">
    <source>
        <dbReference type="EMBL" id="OKS89176.1"/>
    </source>
</evidence>
<feature type="compositionally biased region" description="Basic and acidic residues" evidence="1">
    <location>
        <begin position="151"/>
        <end position="165"/>
    </location>
</feature>
<dbReference type="InterPro" id="IPR026444">
    <property type="entry name" value="Secre_tail"/>
</dbReference>
<reference evidence="2 3" key="1">
    <citation type="submission" date="2016-11" db="EMBL/GenBank/DDBJ databases">
        <title>Whole Genome Sequencing of Mucilaginibacter polytrichastri RG4-7(T) isolated from the moss sample.</title>
        <authorList>
            <person name="Li Y."/>
        </authorList>
    </citation>
    <scope>NUCLEOTIDE SEQUENCE [LARGE SCALE GENOMIC DNA]</scope>
    <source>
        <strain evidence="2 3">RG4-7</strain>
    </source>
</reference>
<proteinExistence type="predicted"/>
<gene>
    <name evidence="2" type="ORF">RG47T_4658</name>
</gene>
<dbReference type="Proteomes" id="UP000186720">
    <property type="component" value="Unassembled WGS sequence"/>
</dbReference>
<sequence>MNIKNLTTRPGFEFVFAIGIAAIFILPAAVMAQDNKNIEISITNGDTVINGKNIKDLSPQDRKEALSDLHKLQGGDRGGHKEYRFERRSNGGNMGRDNSELGYSNLNIVRTPDGYMVSKEKDDAGQHPHLRRVKVTDVIITAPEHPMNAPDENRGDENRSFGPPPHDELIENFSRRNTQEFDYTNIDNDGVETGVNFRVTEPKGVRLKGIAGIDKTDLNISDLKIVPDFVTGKTLIMFSLPTKATAEIEFFDNAGKLLWSEKTSTGSFTKNFALPLNGVYNLKIKQSGKMEVKQIFKEG</sequence>
<dbReference type="NCBIfam" id="TIGR04183">
    <property type="entry name" value="Por_Secre_tail"/>
    <property type="match status" value="1"/>
</dbReference>
<feature type="compositionally biased region" description="Basic and acidic residues" evidence="1">
    <location>
        <begin position="69"/>
        <end position="89"/>
    </location>
</feature>